<keyword evidence="20" id="KW-1185">Reference proteome</keyword>
<evidence type="ECO:0000256" key="12">
    <source>
        <dbReference type="ARBA" id="ARBA00023170"/>
    </source>
</evidence>
<evidence type="ECO:0000256" key="6">
    <source>
        <dbReference type="ARBA" id="ARBA00022692"/>
    </source>
</evidence>
<name>A0ABR6WEW3_9BACT</name>
<protein>
    <submittedName>
        <fullName evidence="19">Iron complex outermembrane receptor protein</fullName>
    </submittedName>
</protein>
<evidence type="ECO:0000256" key="4">
    <source>
        <dbReference type="ARBA" id="ARBA00022452"/>
    </source>
</evidence>
<dbReference type="CDD" id="cd01347">
    <property type="entry name" value="ligand_gated_channel"/>
    <property type="match status" value="1"/>
</dbReference>
<evidence type="ECO:0000256" key="2">
    <source>
        <dbReference type="ARBA" id="ARBA00009810"/>
    </source>
</evidence>
<dbReference type="InterPro" id="IPR000531">
    <property type="entry name" value="Beta-barrel_TonB"/>
</dbReference>
<evidence type="ECO:0000256" key="1">
    <source>
        <dbReference type="ARBA" id="ARBA00004571"/>
    </source>
</evidence>
<dbReference type="Gene3D" id="2.60.40.1120">
    <property type="entry name" value="Carboxypeptidase-like, regulatory domain"/>
    <property type="match status" value="1"/>
</dbReference>
<evidence type="ECO:0000313" key="20">
    <source>
        <dbReference type="Proteomes" id="UP000700732"/>
    </source>
</evidence>
<evidence type="ECO:0000256" key="15">
    <source>
        <dbReference type="RuleBase" id="RU003357"/>
    </source>
</evidence>
<evidence type="ECO:0000256" key="3">
    <source>
        <dbReference type="ARBA" id="ARBA00022448"/>
    </source>
</evidence>
<evidence type="ECO:0000256" key="9">
    <source>
        <dbReference type="ARBA" id="ARBA00023065"/>
    </source>
</evidence>
<dbReference type="Pfam" id="PF00593">
    <property type="entry name" value="TonB_dep_Rec_b-barrel"/>
    <property type="match status" value="1"/>
</dbReference>
<dbReference type="InterPro" id="IPR012910">
    <property type="entry name" value="Plug_dom"/>
</dbReference>
<keyword evidence="10 15" id="KW-0798">TonB box</keyword>
<sequence length="787" mass="87284">MKSNFTLILLTLLGITGYCYAQNGSVTGYIQSADKEPLRDVSIRLQNTTQGSLTNKDGYFVIRQVPPGVYTLSASTLGYSALKQNVTISANKTTQLDLQLSEDRRELQEVTVVSRKTQYNTDHSSVATRTDVPLIEIPQSVQVISPQIIRDRQAFTLNDLTPLMTGVKANNAMGGFSLRGFTGYNPNDASFTTFNGIRGTLYLWSQQPLLYNIEKVEVLRGPASVLFSEGMPGGVINFVTKKPQAQKRFEFTAAYGSWHAARFSADATGPITKDQKLLYRAIVGYDRTNSFRDYQKVENIFVAPSLTYLFSPATNVTLEANYAHENSVQQYDRGTYVKDNKDGTYDFNYYPNNLTVQSPSDFGKTTNTSLTMTFNHRFNQNLSLAVVQRYVRSQFNFADHFVSGAIRNDSVSRSYSYWDYDQFNAQTTAYLNYKVATGKIQHTILAGVDFNRFGWYKNDYRSSPTTRIAILQPNYSNDVPAPNPKVDYYDDNKQATNLIGGYVQDQISLSQKLKALLSIRYDSYSLIQTPLSKRDDAQGDASEATAWVPRFGLVFLPLPTVSFYGSYTKSFAPQLSNSGGAGGPFPPRTAEQFEVGYKGDFFSNRLSTMVSAYTIDYTNILAPDPSATNPNRKAVVPGTRSRGVEATVQGNLKNVSIIGGYAYNNHVLLSNSSIGKEGFQYVNAPHHIANAFINYHFTGNLLKGAGIGIGGRYTSDHVGNLSNQNFIVPASTVLDAVANYAVQRVNFQLNVYNLTNARYFNGGLSRNTVASLGNPVNIRVGISYLIY</sequence>
<keyword evidence="6 14" id="KW-0812">Transmembrane</keyword>
<comment type="similarity">
    <text evidence="2 14 15">Belongs to the TonB-dependent receptor family.</text>
</comment>
<keyword evidence="7 16" id="KW-0732">Signal</keyword>
<dbReference type="Gene3D" id="2.170.130.10">
    <property type="entry name" value="TonB-dependent receptor, plug domain"/>
    <property type="match status" value="1"/>
</dbReference>
<evidence type="ECO:0000259" key="17">
    <source>
        <dbReference type="Pfam" id="PF00593"/>
    </source>
</evidence>
<dbReference type="InterPro" id="IPR008969">
    <property type="entry name" value="CarboxyPept-like_regulatory"/>
</dbReference>
<gene>
    <name evidence="19" type="ORF">FH603_5624</name>
</gene>
<evidence type="ECO:0000256" key="5">
    <source>
        <dbReference type="ARBA" id="ARBA00022496"/>
    </source>
</evidence>
<keyword evidence="9" id="KW-0406">Ion transport</keyword>
<keyword evidence="12 19" id="KW-0675">Receptor</keyword>
<keyword evidence="5" id="KW-0410">Iron transport</keyword>
<evidence type="ECO:0000313" key="19">
    <source>
        <dbReference type="EMBL" id="MBC3795090.1"/>
    </source>
</evidence>
<dbReference type="Gene3D" id="2.40.170.20">
    <property type="entry name" value="TonB-dependent receptor, beta-barrel domain"/>
    <property type="match status" value="1"/>
</dbReference>
<dbReference type="PANTHER" id="PTHR32552">
    <property type="entry name" value="FERRICHROME IRON RECEPTOR-RELATED"/>
    <property type="match status" value="1"/>
</dbReference>
<dbReference type="RefSeq" id="WP_186742220.1">
    <property type="nucleotide sequence ID" value="NZ_VFIA01000078.1"/>
</dbReference>
<dbReference type="Proteomes" id="UP000700732">
    <property type="component" value="Unassembled WGS sequence"/>
</dbReference>
<evidence type="ECO:0000256" key="16">
    <source>
        <dbReference type="SAM" id="SignalP"/>
    </source>
</evidence>
<evidence type="ECO:0000256" key="10">
    <source>
        <dbReference type="ARBA" id="ARBA00023077"/>
    </source>
</evidence>
<dbReference type="EMBL" id="VFIA01000078">
    <property type="protein sequence ID" value="MBC3795090.1"/>
    <property type="molecule type" value="Genomic_DNA"/>
</dbReference>
<comment type="subcellular location">
    <subcellularLocation>
        <location evidence="1 14">Cell outer membrane</location>
        <topology evidence="1 14">Multi-pass membrane protein</topology>
    </subcellularLocation>
</comment>
<evidence type="ECO:0000259" key="18">
    <source>
        <dbReference type="Pfam" id="PF07715"/>
    </source>
</evidence>
<keyword evidence="13 14" id="KW-0998">Cell outer membrane</keyword>
<evidence type="ECO:0000256" key="14">
    <source>
        <dbReference type="PROSITE-ProRule" id="PRU01360"/>
    </source>
</evidence>
<evidence type="ECO:0000256" key="8">
    <source>
        <dbReference type="ARBA" id="ARBA00023004"/>
    </source>
</evidence>
<keyword evidence="8" id="KW-0408">Iron</keyword>
<feature type="domain" description="TonB-dependent receptor plug" evidence="18">
    <location>
        <begin position="134"/>
        <end position="235"/>
    </location>
</feature>
<evidence type="ECO:0000256" key="13">
    <source>
        <dbReference type="ARBA" id="ARBA00023237"/>
    </source>
</evidence>
<keyword evidence="4 14" id="KW-1134">Transmembrane beta strand</keyword>
<dbReference type="Pfam" id="PF07715">
    <property type="entry name" value="Plug"/>
    <property type="match status" value="1"/>
</dbReference>
<dbReference type="SUPFAM" id="SSF49464">
    <property type="entry name" value="Carboxypeptidase regulatory domain-like"/>
    <property type="match status" value="1"/>
</dbReference>
<feature type="domain" description="TonB-dependent receptor-like beta-barrel" evidence="17">
    <location>
        <begin position="321"/>
        <end position="754"/>
    </location>
</feature>
<dbReference type="NCBIfam" id="TIGR01783">
    <property type="entry name" value="TonB-siderophor"/>
    <property type="match status" value="1"/>
</dbReference>
<accession>A0ABR6WEW3</accession>
<evidence type="ECO:0000256" key="7">
    <source>
        <dbReference type="ARBA" id="ARBA00022729"/>
    </source>
</evidence>
<feature type="chain" id="PRO_5046068409" evidence="16">
    <location>
        <begin position="22"/>
        <end position="787"/>
    </location>
</feature>
<comment type="caution">
    <text evidence="19">The sequence shown here is derived from an EMBL/GenBank/DDBJ whole genome shotgun (WGS) entry which is preliminary data.</text>
</comment>
<dbReference type="SUPFAM" id="SSF56935">
    <property type="entry name" value="Porins"/>
    <property type="match status" value="1"/>
</dbReference>
<organism evidence="19 20">
    <name type="scientific">Spirosoma utsteinense</name>
    <dbReference type="NCBI Taxonomy" id="2585773"/>
    <lineage>
        <taxon>Bacteria</taxon>
        <taxon>Pseudomonadati</taxon>
        <taxon>Bacteroidota</taxon>
        <taxon>Cytophagia</taxon>
        <taxon>Cytophagales</taxon>
        <taxon>Cytophagaceae</taxon>
        <taxon>Spirosoma</taxon>
    </lineage>
</organism>
<feature type="signal peptide" evidence="16">
    <location>
        <begin position="1"/>
        <end position="21"/>
    </location>
</feature>
<dbReference type="Pfam" id="PF13715">
    <property type="entry name" value="CarbopepD_reg_2"/>
    <property type="match status" value="1"/>
</dbReference>
<keyword evidence="3 14" id="KW-0813">Transport</keyword>
<dbReference type="PANTHER" id="PTHR32552:SF68">
    <property type="entry name" value="FERRICHROME OUTER MEMBRANE TRANSPORTER_PHAGE RECEPTOR"/>
    <property type="match status" value="1"/>
</dbReference>
<reference evidence="19 20" key="1">
    <citation type="submission" date="2019-06" db="EMBL/GenBank/DDBJ databases">
        <title>Spirosoma utsteinense sp. nov. isolated from Antarctic ice-free soils.</title>
        <authorList>
            <person name="Tahon G."/>
        </authorList>
    </citation>
    <scope>NUCLEOTIDE SEQUENCE [LARGE SCALE GENOMIC DNA]</scope>
    <source>
        <strain evidence="19 20">LMG 31447</strain>
    </source>
</reference>
<dbReference type="InterPro" id="IPR010105">
    <property type="entry name" value="TonB_sidphr_rcpt"/>
</dbReference>
<dbReference type="PROSITE" id="PS52016">
    <property type="entry name" value="TONB_DEPENDENT_REC_3"/>
    <property type="match status" value="1"/>
</dbReference>
<evidence type="ECO:0000256" key="11">
    <source>
        <dbReference type="ARBA" id="ARBA00023136"/>
    </source>
</evidence>
<dbReference type="InterPro" id="IPR037066">
    <property type="entry name" value="Plug_dom_sf"/>
</dbReference>
<dbReference type="InterPro" id="IPR036942">
    <property type="entry name" value="Beta-barrel_TonB_sf"/>
</dbReference>
<keyword evidence="11 14" id="KW-0472">Membrane</keyword>
<proteinExistence type="inferred from homology"/>
<dbReference type="InterPro" id="IPR039426">
    <property type="entry name" value="TonB-dep_rcpt-like"/>
</dbReference>